<dbReference type="EMBL" id="CP007129">
    <property type="protein sequence ID" value="AHG92446.1"/>
    <property type="molecule type" value="Genomic_DNA"/>
</dbReference>
<evidence type="ECO:0000256" key="6">
    <source>
        <dbReference type="ARBA" id="ARBA00023295"/>
    </source>
</evidence>
<gene>
    <name evidence="10" type="ORF">J421_4911</name>
</gene>
<evidence type="ECO:0000256" key="1">
    <source>
        <dbReference type="ARBA" id="ARBA00000448"/>
    </source>
</evidence>
<feature type="domain" description="Glycoside hydrolase family 3 C-terminal" evidence="9">
    <location>
        <begin position="573"/>
        <end position="661"/>
    </location>
</feature>
<evidence type="ECO:0000313" key="11">
    <source>
        <dbReference type="Proteomes" id="UP000019151"/>
    </source>
</evidence>
<evidence type="ECO:0000256" key="5">
    <source>
        <dbReference type="ARBA" id="ARBA00022801"/>
    </source>
</evidence>
<dbReference type="KEGG" id="gba:J421_4911"/>
<dbReference type="Proteomes" id="UP000019151">
    <property type="component" value="Plasmid 1"/>
</dbReference>
<keyword evidence="6" id="KW-0326">Glycosidase</keyword>
<dbReference type="OrthoDB" id="9805821at2"/>
<dbReference type="AlphaFoldDB" id="W0RNX7"/>
<proteinExistence type="inferred from homology"/>
<dbReference type="PANTHER" id="PTHR30620">
    <property type="entry name" value="PERIPLASMIC BETA-GLUCOSIDASE-RELATED"/>
    <property type="match status" value="1"/>
</dbReference>
<dbReference type="InterPro" id="IPR017853">
    <property type="entry name" value="GH"/>
</dbReference>
<comment type="similarity">
    <text evidence="2">Belongs to the glycosyl hydrolase 3 family.</text>
</comment>
<evidence type="ECO:0000256" key="3">
    <source>
        <dbReference type="ARBA" id="ARBA00012744"/>
    </source>
</evidence>
<comment type="catalytic activity">
    <reaction evidence="1">
        <text>Hydrolysis of terminal, non-reducing beta-D-glucosyl residues with release of beta-D-glucose.</text>
        <dbReference type="EC" id="3.2.1.21"/>
    </reaction>
</comment>
<dbReference type="PANTHER" id="PTHR30620:SF16">
    <property type="entry name" value="LYSOSOMAL BETA GLUCOSIDASE"/>
    <property type="match status" value="1"/>
</dbReference>
<dbReference type="HOGENOM" id="CLU_004542_8_2_0"/>
<evidence type="ECO:0000256" key="7">
    <source>
        <dbReference type="SAM" id="SignalP"/>
    </source>
</evidence>
<dbReference type="Pfam" id="PF00933">
    <property type="entry name" value="Glyco_hydro_3"/>
    <property type="match status" value="1"/>
</dbReference>
<dbReference type="Gene3D" id="3.40.50.1700">
    <property type="entry name" value="Glycoside hydrolase family 3 C-terminal domain"/>
    <property type="match status" value="1"/>
</dbReference>
<evidence type="ECO:0000259" key="9">
    <source>
        <dbReference type="Pfam" id="PF01915"/>
    </source>
</evidence>
<dbReference type="GO" id="GO:0009251">
    <property type="term" value="P:glucan catabolic process"/>
    <property type="evidence" value="ECO:0007669"/>
    <property type="project" value="TreeGrafter"/>
</dbReference>
<organism evidence="10 11">
    <name type="scientific">Gemmatirosa kalamazoonensis</name>
    <dbReference type="NCBI Taxonomy" id="861299"/>
    <lineage>
        <taxon>Bacteria</taxon>
        <taxon>Pseudomonadati</taxon>
        <taxon>Gemmatimonadota</taxon>
        <taxon>Gemmatimonadia</taxon>
        <taxon>Gemmatimonadales</taxon>
        <taxon>Gemmatimonadaceae</taxon>
        <taxon>Gemmatirosa</taxon>
    </lineage>
</organism>
<keyword evidence="10" id="KW-0614">Plasmid</keyword>
<feature type="chain" id="PRO_5004794378" description="beta-glucosidase" evidence="7">
    <location>
        <begin position="23"/>
        <end position="661"/>
    </location>
</feature>
<dbReference type="PATRIC" id="fig|861299.3.peg.4967"/>
<protein>
    <recommendedName>
        <fullName evidence="3">beta-glucosidase</fullName>
        <ecNumber evidence="3">3.2.1.21</ecNumber>
    </recommendedName>
</protein>
<dbReference type="GO" id="GO:0008422">
    <property type="term" value="F:beta-glucosidase activity"/>
    <property type="evidence" value="ECO:0007669"/>
    <property type="project" value="UniProtKB-EC"/>
</dbReference>
<keyword evidence="4 7" id="KW-0732">Signal</keyword>
<dbReference type="InterPro" id="IPR051915">
    <property type="entry name" value="Cellulose_Degrad_GH3"/>
</dbReference>
<dbReference type="InterPro" id="IPR001764">
    <property type="entry name" value="Glyco_hydro_3_N"/>
</dbReference>
<keyword evidence="5 10" id="KW-0378">Hydrolase</keyword>
<dbReference type="Pfam" id="PF01915">
    <property type="entry name" value="Glyco_hydro_3_C"/>
    <property type="match status" value="1"/>
</dbReference>
<dbReference type="RefSeq" id="WP_104023257.1">
    <property type="nucleotide sequence ID" value="NZ_CP007129.1"/>
</dbReference>
<dbReference type="PRINTS" id="PR00133">
    <property type="entry name" value="GLHYDRLASE3"/>
</dbReference>
<sequence length="661" mass="71276">MLFSRRFMAAAVIAVAPLGTGAQPAQPVLGSRSAPILTIGGLRFRDLNRNGALDPYEDWRLTPAARARDLVARMTLEEKAGTMMHGTARSGGPGGASGAGTGYDTAATRALIDGAKVTSMITRLGGAPATLAAQNDLLQEIAESTRLGVPLTISTDPRHHFQYVLGASVTAGQFSQWPEPLGLAAIGDSALVHRFGDIARQEYRAVGIHMALSPQADLSTEPRWSRINGTFGEDAALAERLVRAYVEGFQHGGAGVDSVGVATVVKHWVGYGAQKEGLDSHSYYGRYAEMSPSALEYHIRPFLGAFAAHVAGVMPTYSILEGAAWNGKPLEQVGAGFNAQLLTDALRGRYGFRGLVITDWGVTNDCSARCREGVPNGERPSFADVAMPWGVEALPMRERFVKAVRAGVDQFGGTERADALAAAVRAGELPEARLDTSAARVLEQKFALGLFENPYVDPDAATRRVGTDDFREAGLDAQRHALVLLENKRGILPLRPDPRRRMLRVYVRGLSPEVVAREGWEVVPDPAMADIAIVRLSAPFERLHPGYVFGAMQHEGSLEFRPGDADYEAFRRASAVVPTIVTVYLDRPAILEPVRVRARALLANFGVSDAALLDVLTGRARPEGKLPFELPSSMNAVRAQRSDLPHDSAKPLYPIGYGRRY</sequence>
<evidence type="ECO:0000313" key="10">
    <source>
        <dbReference type="EMBL" id="AHG92446.1"/>
    </source>
</evidence>
<dbReference type="EC" id="3.2.1.21" evidence="3"/>
<accession>W0RNX7</accession>
<evidence type="ECO:0000256" key="2">
    <source>
        <dbReference type="ARBA" id="ARBA00005336"/>
    </source>
</evidence>
<dbReference type="InterPro" id="IPR036962">
    <property type="entry name" value="Glyco_hydro_3_N_sf"/>
</dbReference>
<dbReference type="Gene3D" id="3.20.20.300">
    <property type="entry name" value="Glycoside hydrolase, family 3, N-terminal domain"/>
    <property type="match status" value="1"/>
</dbReference>
<dbReference type="SUPFAM" id="SSF51445">
    <property type="entry name" value="(Trans)glycosidases"/>
    <property type="match status" value="1"/>
</dbReference>
<feature type="signal peptide" evidence="7">
    <location>
        <begin position="1"/>
        <end position="22"/>
    </location>
</feature>
<feature type="domain" description="Glycoside hydrolase family 3 N-terminal" evidence="8">
    <location>
        <begin position="105"/>
        <end position="443"/>
    </location>
</feature>
<dbReference type="InParanoid" id="W0RNX7"/>
<dbReference type="InterPro" id="IPR002772">
    <property type="entry name" value="Glyco_hydro_3_C"/>
</dbReference>
<reference evidence="10 11" key="1">
    <citation type="journal article" date="2014" name="Genome Announc.">
        <title>Genome Sequence and Methylome of Soil Bacterium Gemmatirosa kalamazoonensis KBS708T, a Member of the Rarely Cultivated Gemmatimonadetes Phylum.</title>
        <authorList>
            <person name="Debruyn J.M."/>
            <person name="Radosevich M."/>
            <person name="Wommack K.E."/>
            <person name="Polson S.W."/>
            <person name="Hauser L.J."/>
            <person name="Fawaz M.N."/>
            <person name="Korlach J."/>
            <person name="Tsai Y.C."/>
        </authorList>
    </citation>
    <scope>NUCLEOTIDE SEQUENCE [LARGE SCALE GENOMIC DNA]</scope>
    <source>
        <strain evidence="10 11">KBS708</strain>
        <plasmid evidence="11">Plasmid 1</plasmid>
    </source>
</reference>
<geneLocation type="plasmid" evidence="10 11">
    <name>1</name>
</geneLocation>
<dbReference type="InterPro" id="IPR036881">
    <property type="entry name" value="Glyco_hydro_3_C_sf"/>
</dbReference>
<evidence type="ECO:0000256" key="4">
    <source>
        <dbReference type="ARBA" id="ARBA00022729"/>
    </source>
</evidence>
<name>W0RNX7_9BACT</name>
<evidence type="ECO:0000259" key="8">
    <source>
        <dbReference type="Pfam" id="PF00933"/>
    </source>
</evidence>
<keyword evidence="11" id="KW-1185">Reference proteome</keyword>
<dbReference type="SUPFAM" id="SSF52279">
    <property type="entry name" value="Beta-D-glucan exohydrolase, C-terminal domain"/>
    <property type="match status" value="1"/>
</dbReference>